<dbReference type="InterPro" id="IPR029063">
    <property type="entry name" value="SAM-dependent_MTases_sf"/>
</dbReference>
<keyword evidence="3 6" id="KW-0489">Methyltransferase</keyword>
<organism evidence="7 8">
    <name type="scientific">Actinoallomurus vinaceus</name>
    <dbReference type="NCBI Taxonomy" id="1080074"/>
    <lineage>
        <taxon>Bacteria</taxon>
        <taxon>Bacillati</taxon>
        <taxon>Actinomycetota</taxon>
        <taxon>Actinomycetes</taxon>
        <taxon>Streptosporangiales</taxon>
        <taxon>Thermomonosporaceae</taxon>
        <taxon>Actinoallomurus</taxon>
    </lineage>
</organism>
<dbReference type="Pfam" id="PF04072">
    <property type="entry name" value="LCM"/>
    <property type="match status" value="1"/>
</dbReference>
<keyword evidence="4" id="KW-0808">Transferase</keyword>
<evidence type="ECO:0000256" key="2">
    <source>
        <dbReference type="ARBA" id="ARBA00008138"/>
    </source>
</evidence>
<dbReference type="SUPFAM" id="SSF53335">
    <property type="entry name" value="S-adenosyl-L-methionine-dependent methyltransferases"/>
    <property type="match status" value="1"/>
</dbReference>
<dbReference type="Gene3D" id="3.40.50.150">
    <property type="entry name" value="Vaccinia Virus protein VP39"/>
    <property type="match status" value="1"/>
</dbReference>
<reference evidence="8" key="1">
    <citation type="journal article" date="2019" name="Int. J. Syst. Evol. Microbiol.">
        <title>The Global Catalogue of Microorganisms (GCM) 10K type strain sequencing project: providing services to taxonomists for standard genome sequencing and annotation.</title>
        <authorList>
            <consortium name="The Broad Institute Genomics Platform"/>
            <consortium name="The Broad Institute Genome Sequencing Center for Infectious Disease"/>
            <person name="Wu L."/>
            <person name="Ma J."/>
        </authorList>
    </citation>
    <scope>NUCLEOTIDE SEQUENCE [LARGE SCALE GENOMIC DNA]</scope>
    <source>
        <strain evidence="8">JCM 17939</strain>
    </source>
</reference>
<dbReference type="PANTHER" id="PTHR43619:SF2">
    <property type="entry name" value="S-ADENOSYL-L-METHIONINE-DEPENDENT METHYLTRANSFERASES SUPERFAMILY PROTEIN"/>
    <property type="match status" value="1"/>
</dbReference>
<dbReference type="PANTHER" id="PTHR43619">
    <property type="entry name" value="S-ADENOSYL-L-METHIONINE-DEPENDENT METHYLTRANSFERASE YKTD-RELATED"/>
    <property type="match status" value="1"/>
</dbReference>
<protein>
    <recommendedName>
        <fullName evidence="6">S-adenosyl-L-methionine-dependent methyltransferase</fullName>
        <ecNumber evidence="6">2.1.1.-</ecNumber>
    </recommendedName>
</protein>
<dbReference type="InterPro" id="IPR007213">
    <property type="entry name" value="Ppm1/Ppm2/Tcmp"/>
</dbReference>
<evidence type="ECO:0000313" key="8">
    <source>
        <dbReference type="Proteomes" id="UP001501442"/>
    </source>
</evidence>
<comment type="similarity">
    <text evidence="2 6">Belongs to the UPF0677 family.</text>
</comment>
<dbReference type="EMBL" id="BAABHK010000023">
    <property type="protein sequence ID" value="GAA4638497.1"/>
    <property type="molecule type" value="Genomic_DNA"/>
</dbReference>
<keyword evidence="5 6" id="KW-0949">S-adenosyl-L-methionine</keyword>
<proteinExistence type="inferred from homology"/>
<name>A0ABP8UUP2_9ACTN</name>
<evidence type="ECO:0000256" key="1">
    <source>
        <dbReference type="ARBA" id="ARBA00003907"/>
    </source>
</evidence>
<comment type="caution">
    <text evidence="7">The sequence shown here is derived from an EMBL/GenBank/DDBJ whole genome shotgun (WGS) entry which is preliminary data.</text>
</comment>
<dbReference type="RefSeq" id="WP_345441954.1">
    <property type="nucleotide sequence ID" value="NZ_BAABHK010000023.1"/>
</dbReference>
<dbReference type="InterPro" id="IPR011610">
    <property type="entry name" value="SAM_mthyl_Trfase_ML2640-like"/>
</dbReference>
<dbReference type="NCBIfam" id="TIGR00027">
    <property type="entry name" value="mthyl_TIGR00027"/>
    <property type="match status" value="1"/>
</dbReference>
<evidence type="ECO:0000256" key="3">
    <source>
        <dbReference type="ARBA" id="ARBA00022603"/>
    </source>
</evidence>
<comment type="function">
    <text evidence="1 6">Exhibits S-adenosyl-L-methionine-dependent methyltransferase activity.</text>
</comment>
<evidence type="ECO:0000256" key="5">
    <source>
        <dbReference type="ARBA" id="ARBA00022691"/>
    </source>
</evidence>
<evidence type="ECO:0000313" key="7">
    <source>
        <dbReference type="EMBL" id="GAA4638497.1"/>
    </source>
</evidence>
<evidence type="ECO:0000256" key="4">
    <source>
        <dbReference type="ARBA" id="ARBA00022679"/>
    </source>
</evidence>
<keyword evidence="8" id="KW-1185">Reference proteome</keyword>
<dbReference type="Proteomes" id="UP001501442">
    <property type="component" value="Unassembled WGS sequence"/>
</dbReference>
<gene>
    <name evidence="7" type="ORF">GCM10023196_096480</name>
</gene>
<dbReference type="GO" id="GO:0032259">
    <property type="term" value="P:methylation"/>
    <property type="evidence" value="ECO:0007669"/>
    <property type="project" value="UniProtKB-KW"/>
</dbReference>
<evidence type="ECO:0000256" key="6">
    <source>
        <dbReference type="RuleBase" id="RU362030"/>
    </source>
</evidence>
<dbReference type="GO" id="GO:0008168">
    <property type="term" value="F:methyltransferase activity"/>
    <property type="evidence" value="ECO:0007669"/>
    <property type="project" value="UniProtKB-KW"/>
</dbReference>
<sequence>MDNGRPSRTALTAAAARAAHLIVDSPPLLFADTVAYGLLGEQAEEFVGYHRAHGEHPILSGVRATATVRSRYTEDRLAEAVARGITQYVILGAGLDSYAYRSDPAGPVRIFEVDHPATQRWKRHLLKEAGIATPDTVTFVPIDLETESPADALAREGFDTSRPAFVSWLGVTMYLTRDVIAETLAAVGRLAAGTEMVLDYTLAPELRDAAAQAYADAVAPMAAEQGEPWLSAFRPEEMSALLEEHGFGLVEHTRHQDAVDAALWERTDSVRPSNLSTLAHATVLVTAPRSLRPSG</sequence>
<accession>A0ABP8UUP2</accession>
<dbReference type="EC" id="2.1.1.-" evidence="6"/>